<evidence type="ECO:0000313" key="1">
    <source>
        <dbReference type="Proteomes" id="UP000887565"/>
    </source>
</evidence>
<dbReference type="Proteomes" id="UP000887565">
    <property type="component" value="Unplaced"/>
</dbReference>
<organism evidence="1 2">
    <name type="scientific">Romanomermis culicivorax</name>
    <name type="common">Nematode worm</name>
    <dbReference type="NCBI Taxonomy" id="13658"/>
    <lineage>
        <taxon>Eukaryota</taxon>
        <taxon>Metazoa</taxon>
        <taxon>Ecdysozoa</taxon>
        <taxon>Nematoda</taxon>
        <taxon>Enoplea</taxon>
        <taxon>Dorylaimia</taxon>
        <taxon>Mermithida</taxon>
        <taxon>Mermithoidea</taxon>
        <taxon>Mermithidae</taxon>
        <taxon>Romanomermis</taxon>
    </lineage>
</organism>
<proteinExistence type="predicted"/>
<reference evidence="2" key="1">
    <citation type="submission" date="2022-11" db="UniProtKB">
        <authorList>
            <consortium name="WormBaseParasite"/>
        </authorList>
    </citation>
    <scope>IDENTIFICATION</scope>
</reference>
<dbReference type="AlphaFoldDB" id="A0A915IH85"/>
<sequence length="104" mass="11884">MTSIVNSFWHLTRRCDTVETDETEETSRRAFSDAHNAIRHKAADAAIAVLPTYTRNVGHQVDGYVPILRVIFEQSSDDYTFIKCEQNSQAILCELLKIQQKNPD</sequence>
<protein>
    <submittedName>
        <fullName evidence="2">Uncharacterized protein</fullName>
    </submittedName>
</protein>
<keyword evidence="1" id="KW-1185">Reference proteome</keyword>
<accession>A0A915IH85</accession>
<evidence type="ECO:0000313" key="2">
    <source>
        <dbReference type="WBParaSite" id="nRc.2.0.1.t13440-RA"/>
    </source>
</evidence>
<dbReference type="WBParaSite" id="nRc.2.0.1.t13440-RA">
    <property type="protein sequence ID" value="nRc.2.0.1.t13440-RA"/>
    <property type="gene ID" value="nRc.2.0.1.g13440"/>
</dbReference>
<name>A0A915IH85_ROMCU</name>